<evidence type="ECO:0000313" key="3">
    <source>
        <dbReference type="EMBL" id="EOM75074.1"/>
    </source>
</evidence>
<feature type="transmembrane region" description="Helical" evidence="2">
    <location>
        <begin position="42"/>
        <end position="65"/>
    </location>
</feature>
<keyword evidence="2" id="KW-1133">Transmembrane helix</keyword>
<protein>
    <submittedName>
        <fullName evidence="3">Uncharacterized protein</fullName>
    </submittedName>
</protein>
<dbReference type="AlphaFoldDB" id="R7WM19"/>
<dbReference type="eggNOG" id="ENOG50336I4">
    <property type="taxonomic scope" value="Bacteria"/>
</dbReference>
<organism evidence="3 4">
    <name type="scientific">Rhodococcus rhodnii LMG 5362</name>
    <dbReference type="NCBI Taxonomy" id="1273125"/>
    <lineage>
        <taxon>Bacteria</taxon>
        <taxon>Bacillati</taxon>
        <taxon>Actinomycetota</taxon>
        <taxon>Actinomycetes</taxon>
        <taxon>Mycobacteriales</taxon>
        <taxon>Nocardiaceae</taxon>
        <taxon>Rhodococcus</taxon>
    </lineage>
</organism>
<dbReference type="InterPro" id="IPR021903">
    <property type="entry name" value="DUF3515"/>
</dbReference>
<dbReference type="EMBL" id="APMY01000108">
    <property type="protein sequence ID" value="EOM75074.1"/>
    <property type="molecule type" value="Genomic_DNA"/>
</dbReference>
<dbReference type="Proteomes" id="UP000013525">
    <property type="component" value="Unassembled WGS sequence"/>
</dbReference>
<reference evidence="3 4" key="1">
    <citation type="journal article" date="2013" name="Genome Announc.">
        <title>Draft Genome Sequence of Rhodococcus rhodnii Strain LMG5362, a Symbiont of Rhodnius prolixus (Hemiptera, Reduviidae, Triatominae), the Principle Vector of Trypanosoma cruzi.</title>
        <authorList>
            <person name="Pachebat J.A."/>
            <person name="van Keulen G."/>
            <person name="Whitten M.M."/>
            <person name="Girdwood S."/>
            <person name="Del Sol R."/>
            <person name="Dyson P.J."/>
            <person name="Facey P.D."/>
        </authorList>
    </citation>
    <scope>NUCLEOTIDE SEQUENCE [LARGE SCALE GENOMIC DNA]</scope>
    <source>
        <strain evidence="3 4">LMG 5362</strain>
    </source>
</reference>
<sequence>MKDDETSTGHGDTPAGHGDTAAGRADEQPTDTGRARPVRSPAVLATAVALPVAVIVAVIVSALLAGRSADPEPVSLGPVPAPESGSPQCASLLDALPEAVGDFERASLVEPAPEATAAWRVVTFDDEPNEPIVLRCGVDRPLEFDQASALQIVDDVQWFEVSGESIGLESSSWFAVDRGIYVGVTIPNGSGPTPLQVFSEVMADTLPPAPIDPAPIPVPGN</sequence>
<evidence type="ECO:0000313" key="4">
    <source>
        <dbReference type="Proteomes" id="UP000013525"/>
    </source>
</evidence>
<evidence type="ECO:0000256" key="2">
    <source>
        <dbReference type="SAM" id="Phobius"/>
    </source>
</evidence>
<keyword evidence="4" id="KW-1185">Reference proteome</keyword>
<name>R7WM19_9NOCA</name>
<keyword evidence="2" id="KW-0812">Transmembrane</keyword>
<accession>R7WM19</accession>
<evidence type="ECO:0000256" key="1">
    <source>
        <dbReference type="SAM" id="MobiDB-lite"/>
    </source>
</evidence>
<keyword evidence="2" id="KW-0472">Membrane</keyword>
<proteinExistence type="predicted"/>
<dbReference type="Pfam" id="PF12028">
    <property type="entry name" value="DUF3515"/>
    <property type="match status" value="1"/>
</dbReference>
<feature type="region of interest" description="Disordered" evidence="1">
    <location>
        <begin position="1"/>
        <end position="37"/>
    </location>
</feature>
<dbReference type="PATRIC" id="fig|1273125.3.peg.3432"/>
<dbReference type="RefSeq" id="WP_010839631.1">
    <property type="nucleotide sequence ID" value="NZ_APMY01000108.1"/>
</dbReference>
<gene>
    <name evidence="3" type="ORF">Rrhod_3603</name>
</gene>
<comment type="caution">
    <text evidence="3">The sequence shown here is derived from an EMBL/GenBank/DDBJ whole genome shotgun (WGS) entry which is preliminary data.</text>
</comment>